<proteinExistence type="predicted"/>
<organism evidence="8 9">
    <name type="scientific">Desulfomonile tiedjei</name>
    <dbReference type="NCBI Taxonomy" id="2358"/>
    <lineage>
        <taxon>Bacteria</taxon>
        <taxon>Pseudomonadati</taxon>
        <taxon>Thermodesulfobacteriota</taxon>
        <taxon>Desulfomonilia</taxon>
        <taxon>Desulfomonilales</taxon>
        <taxon>Desulfomonilaceae</taxon>
        <taxon>Desulfomonile</taxon>
    </lineage>
</organism>
<dbReference type="GO" id="GO:0005524">
    <property type="term" value="F:ATP binding"/>
    <property type="evidence" value="ECO:0007669"/>
    <property type="project" value="UniProtKB-KW"/>
</dbReference>
<dbReference type="Proteomes" id="UP000807825">
    <property type="component" value="Unassembled WGS sequence"/>
</dbReference>
<dbReference type="Pfam" id="PF25601">
    <property type="entry name" value="AAA_lid_14"/>
    <property type="match status" value="1"/>
</dbReference>
<evidence type="ECO:0000256" key="3">
    <source>
        <dbReference type="ARBA" id="ARBA00023015"/>
    </source>
</evidence>
<protein>
    <submittedName>
        <fullName evidence="8">Sigma-54-dependent Fis family transcriptional regulator</fullName>
    </submittedName>
</protein>
<keyword evidence="4" id="KW-0804">Transcription</keyword>
<dbReference type="Gene3D" id="1.10.8.60">
    <property type="match status" value="1"/>
</dbReference>
<evidence type="ECO:0000256" key="2">
    <source>
        <dbReference type="ARBA" id="ARBA00022840"/>
    </source>
</evidence>
<keyword evidence="3" id="KW-0805">Transcription regulation</keyword>
<keyword evidence="1" id="KW-0547">Nucleotide-binding</keyword>
<evidence type="ECO:0000259" key="7">
    <source>
        <dbReference type="PROSITE" id="PS50110"/>
    </source>
</evidence>
<keyword evidence="5" id="KW-0597">Phosphoprotein</keyword>
<dbReference type="InterPro" id="IPR001789">
    <property type="entry name" value="Sig_transdc_resp-reg_receiver"/>
</dbReference>
<dbReference type="PANTHER" id="PTHR32071">
    <property type="entry name" value="TRANSCRIPTIONAL REGULATORY PROTEIN"/>
    <property type="match status" value="1"/>
</dbReference>
<dbReference type="PROSITE" id="PS00675">
    <property type="entry name" value="SIGMA54_INTERACT_1"/>
    <property type="match status" value="1"/>
</dbReference>
<dbReference type="InterPro" id="IPR009057">
    <property type="entry name" value="Homeodomain-like_sf"/>
</dbReference>
<dbReference type="SMART" id="SM00448">
    <property type="entry name" value="REC"/>
    <property type="match status" value="1"/>
</dbReference>
<keyword evidence="2" id="KW-0067">ATP-binding</keyword>
<dbReference type="SUPFAM" id="SSF46689">
    <property type="entry name" value="Homeodomain-like"/>
    <property type="match status" value="1"/>
</dbReference>
<comment type="caution">
    <text evidence="8">The sequence shown here is derived from an EMBL/GenBank/DDBJ whole genome shotgun (WGS) entry which is preliminary data.</text>
</comment>
<dbReference type="InterPro" id="IPR027417">
    <property type="entry name" value="P-loop_NTPase"/>
</dbReference>
<evidence type="ECO:0000259" key="6">
    <source>
        <dbReference type="PROSITE" id="PS50045"/>
    </source>
</evidence>
<dbReference type="SUPFAM" id="SSF52540">
    <property type="entry name" value="P-loop containing nucleoside triphosphate hydrolases"/>
    <property type="match status" value="1"/>
</dbReference>
<dbReference type="Pfam" id="PF00158">
    <property type="entry name" value="Sigma54_activat"/>
    <property type="match status" value="1"/>
</dbReference>
<dbReference type="Gene3D" id="1.10.10.60">
    <property type="entry name" value="Homeodomain-like"/>
    <property type="match status" value="1"/>
</dbReference>
<dbReference type="PROSITE" id="PS50110">
    <property type="entry name" value="RESPONSE_REGULATORY"/>
    <property type="match status" value="1"/>
</dbReference>
<sequence>MQYRLLIVDDDVNSAKTLARILGSEGYAPDYVPSAEEALALLGEVDYDLLIIDMILPEMDGLDFLKRAKEINPETLALVITAYGSITTAVDALKSGASDFLEKPVVPEKLLHVLNRIFEERQLKREVVALRENLQQRYRFENLVGKHPKMQSIFNLIESLSTMDSSVLITGDTGTGKDLVARAIHFHSHRKTGPFVAINCASVPETLLESELFGFERGAFTGAERRKQGKLELAHRGTLFLDEIGDMPYSLQSKLLRTIQDKKIERLGGNRLISLDFRVIAATNKDLSQELTSNRFRLDLYYRINVVHIHLPPLRERLEDIPLLTDHLLEKLALNNNRARVGISQRAMSSLMKYPWPGNVRELENVLERAMIMAQEDLIDEIPFSFSPLQVAQSGDGAQCVPFDPDLPLKVVRDEALARVEKQYFTHLLKKNKGSVGLTAAHAQVDARTVLRKMKQFGLDKADFK</sequence>
<dbReference type="AlphaFoldDB" id="A0A9D6V602"/>
<evidence type="ECO:0000256" key="1">
    <source>
        <dbReference type="ARBA" id="ARBA00022741"/>
    </source>
</evidence>
<dbReference type="Gene3D" id="3.40.50.2300">
    <property type="match status" value="1"/>
</dbReference>
<dbReference type="GO" id="GO:0000160">
    <property type="term" value="P:phosphorelay signal transduction system"/>
    <property type="evidence" value="ECO:0007669"/>
    <property type="project" value="InterPro"/>
</dbReference>
<dbReference type="SUPFAM" id="SSF52172">
    <property type="entry name" value="CheY-like"/>
    <property type="match status" value="1"/>
</dbReference>
<feature type="domain" description="Response regulatory" evidence="7">
    <location>
        <begin position="4"/>
        <end position="118"/>
    </location>
</feature>
<dbReference type="InterPro" id="IPR058031">
    <property type="entry name" value="AAA_lid_NorR"/>
</dbReference>
<evidence type="ECO:0000313" key="9">
    <source>
        <dbReference type="Proteomes" id="UP000807825"/>
    </source>
</evidence>
<accession>A0A9D6V602</accession>
<dbReference type="Gene3D" id="3.40.50.300">
    <property type="entry name" value="P-loop containing nucleotide triphosphate hydrolases"/>
    <property type="match status" value="1"/>
</dbReference>
<feature type="domain" description="Sigma-54 factor interaction" evidence="6">
    <location>
        <begin position="143"/>
        <end position="372"/>
    </location>
</feature>
<name>A0A9D6V602_9BACT</name>
<evidence type="ECO:0000256" key="5">
    <source>
        <dbReference type="PROSITE-ProRule" id="PRU00169"/>
    </source>
</evidence>
<dbReference type="SMART" id="SM00382">
    <property type="entry name" value="AAA"/>
    <property type="match status" value="1"/>
</dbReference>
<dbReference type="CDD" id="cd00009">
    <property type="entry name" value="AAA"/>
    <property type="match status" value="1"/>
</dbReference>
<dbReference type="Pfam" id="PF00072">
    <property type="entry name" value="Response_reg"/>
    <property type="match status" value="1"/>
</dbReference>
<reference evidence="8" key="1">
    <citation type="submission" date="2020-07" db="EMBL/GenBank/DDBJ databases">
        <title>Huge and variable diversity of episymbiotic CPR bacteria and DPANN archaea in groundwater ecosystems.</title>
        <authorList>
            <person name="He C.Y."/>
            <person name="Keren R."/>
            <person name="Whittaker M."/>
            <person name="Farag I.F."/>
            <person name="Doudna J."/>
            <person name="Cate J.H.D."/>
            <person name="Banfield J.F."/>
        </authorList>
    </citation>
    <scope>NUCLEOTIDE SEQUENCE</scope>
    <source>
        <strain evidence="8">NC_groundwater_1664_Pr3_B-0.1um_52_9</strain>
    </source>
</reference>
<dbReference type="InterPro" id="IPR002078">
    <property type="entry name" value="Sigma_54_int"/>
</dbReference>
<dbReference type="InterPro" id="IPR025662">
    <property type="entry name" value="Sigma_54_int_dom_ATP-bd_1"/>
</dbReference>
<gene>
    <name evidence="8" type="ORF">HY912_21880</name>
</gene>
<feature type="modified residue" description="4-aspartylphosphate" evidence="5">
    <location>
        <position position="53"/>
    </location>
</feature>
<evidence type="ECO:0000256" key="4">
    <source>
        <dbReference type="ARBA" id="ARBA00023163"/>
    </source>
</evidence>
<dbReference type="FunFam" id="3.40.50.300:FF:000006">
    <property type="entry name" value="DNA-binding transcriptional regulator NtrC"/>
    <property type="match status" value="1"/>
</dbReference>
<dbReference type="GO" id="GO:0006355">
    <property type="term" value="P:regulation of DNA-templated transcription"/>
    <property type="evidence" value="ECO:0007669"/>
    <property type="project" value="InterPro"/>
</dbReference>
<dbReference type="PROSITE" id="PS00688">
    <property type="entry name" value="SIGMA54_INTERACT_3"/>
    <property type="match status" value="1"/>
</dbReference>
<dbReference type="InterPro" id="IPR011006">
    <property type="entry name" value="CheY-like_superfamily"/>
</dbReference>
<dbReference type="EMBL" id="JACRDE010000573">
    <property type="protein sequence ID" value="MBI5252154.1"/>
    <property type="molecule type" value="Genomic_DNA"/>
</dbReference>
<dbReference type="PROSITE" id="PS50045">
    <property type="entry name" value="SIGMA54_INTERACT_4"/>
    <property type="match status" value="1"/>
</dbReference>
<evidence type="ECO:0000313" key="8">
    <source>
        <dbReference type="EMBL" id="MBI5252154.1"/>
    </source>
</evidence>
<dbReference type="InterPro" id="IPR003593">
    <property type="entry name" value="AAA+_ATPase"/>
</dbReference>
<dbReference type="InterPro" id="IPR025944">
    <property type="entry name" value="Sigma_54_int_dom_CS"/>
</dbReference>